<proteinExistence type="inferred from homology"/>
<feature type="binding site" evidence="9">
    <location>
        <begin position="254"/>
        <end position="258"/>
    </location>
    <ligand>
        <name>substrate</name>
    </ligand>
</feature>
<evidence type="ECO:0000256" key="8">
    <source>
        <dbReference type="PIRSR" id="PIRSR500134-1"/>
    </source>
</evidence>
<dbReference type="GO" id="GO:0003979">
    <property type="term" value="F:UDP-glucose 6-dehydrogenase activity"/>
    <property type="evidence" value="ECO:0007669"/>
    <property type="project" value="UniProtKB-EC"/>
</dbReference>
<dbReference type="Pfam" id="PF00984">
    <property type="entry name" value="UDPG_MGDP_dh"/>
    <property type="match status" value="1"/>
</dbReference>
<dbReference type="InterPro" id="IPR028357">
    <property type="entry name" value="UDPglc_DH_bac"/>
</dbReference>
<evidence type="ECO:0000256" key="1">
    <source>
        <dbReference type="ARBA" id="ARBA00004701"/>
    </source>
</evidence>
<evidence type="ECO:0000256" key="10">
    <source>
        <dbReference type="PIRSR" id="PIRSR500134-3"/>
    </source>
</evidence>
<dbReference type="EMBL" id="RCOS01000083">
    <property type="protein sequence ID" value="RSN74921.1"/>
    <property type="molecule type" value="Genomic_DNA"/>
</dbReference>
<feature type="binding site" evidence="9">
    <location>
        <position position="262"/>
    </location>
    <ligand>
        <name>substrate</name>
    </ligand>
</feature>
<dbReference type="Pfam" id="PF03720">
    <property type="entry name" value="UDPG_MGDP_dh_C"/>
    <property type="match status" value="1"/>
</dbReference>
<dbReference type="PIRSF" id="PIRSF500134">
    <property type="entry name" value="UDPglc_DH_bac"/>
    <property type="match status" value="1"/>
</dbReference>
<evidence type="ECO:0000256" key="4">
    <source>
        <dbReference type="ARBA" id="ARBA00023002"/>
    </source>
</evidence>
<dbReference type="GO" id="GO:0006065">
    <property type="term" value="P:UDP-glucuronate biosynthetic process"/>
    <property type="evidence" value="ECO:0007669"/>
    <property type="project" value="UniProtKB-UniPathway"/>
</dbReference>
<gene>
    <name evidence="12" type="ORF">D6D85_07200</name>
</gene>
<evidence type="ECO:0000256" key="5">
    <source>
        <dbReference type="ARBA" id="ARBA00023027"/>
    </source>
</evidence>
<evidence type="ECO:0000256" key="6">
    <source>
        <dbReference type="ARBA" id="ARBA00047473"/>
    </source>
</evidence>
<protein>
    <recommendedName>
        <fullName evidence="3 7">UDP-glucose 6-dehydrogenase</fullName>
        <ecNumber evidence="3 7">1.1.1.22</ecNumber>
    </recommendedName>
</protein>
<dbReference type="InterPro" id="IPR014027">
    <property type="entry name" value="UDP-Glc/GDP-Man_DH_C"/>
</dbReference>
<feature type="binding site" evidence="10">
    <location>
        <position position="332"/>
    </location>
    <ligand>
        <name>NAD(+)</name>
        <dbReference type="ChEBI" id="CHEBI:57540"/>
    </ligand>
</feature>
<evidence type="ECO:0000256" key="7">
    <source>
        <dbReference type="PIRNR" id="PIRNR000124"/>
    </source>
</evidence>
<dbReference type="Pfam" id="PF03721">
    <property type="entry name" value="UDPG_MGDP_dh_N"/>
    <property type="match status" value="1"/>
</dbReference>
<evidence type="ECO:0000256" key="3">
    <source>
        <dbReference type="ARBA" id="ARBA00012954"/>
    </source>
</evidence>
<feature type="binding site" evidence="9">
    <location>
        <position position="208"/>
    </location>
    <ligand>
        <name>substrate</name>
    </ligand>
</feature>
<dbReference type="RefSeq" id="WP_125671343.1">
    <property type="nucleotide sequence ID" value="NZ_RCOS01000083.1"/>
</dbReference>
<dbReference type="InterPro" id="IPR001732">
    <property type="entry name" value="UDP-Glc/GDP-Man_DH_N"/>
</dbReference>
<feature type="binding site" evidence="10">
    <location>
        <position position="29"/>
    </location>
    <ligand>
        <name>NAD(+)</name>
        <dbReference type="ChEBI" id="CHEBI:57540"/>
    </ligand>
</feature>
<feature type="binding site" evidence="10">
    <location>
        <position position="156"/>
    </location>
    <ligand>
        <name>NAD(+)</name>
        <dbReference type="ChEBI" id="CHEBI:57540"/>
    </ligand>
</feature>
<feature type="binding site" evidence="10">
    <location>
        <position position="34"/>
    </location>
    <ligand>
        <name>NAD(+)</name>
        <dbReference type="ChEBI" id="CHEBI:57540"/>
    </ligand>
</feature>
<keyword evidence="4 7" id="KW-0560">Oxidoreductase</keyword>
<dbReference type="UniPathway" id="UPA00038">
    <property type="reaction ID" value="UER00491"/>
</dbReference>
<dbReference type="Gene3D" id="3.40.50.720">
    <property type="entry name" value="NAD(P)-binding Rossmann-like Domain"/>
    <property type="match status" value="2"/>
</dbReference>
<accession>A0A3R9RP04</accession>
<dbReference type="InterPro" id="IPR036291">
    <property type="entry name" value="NAD(P)-bd_dom_sf"/>
</dbReference>
<name>A0A3R9RP04_9CREN</name>
<dbReference type="PANTHER" id="PTHR43750:SF3">
    <property type="entry name" value="UDP-GLUCOSE 6-DEHYDROGENASE TUAD"/>
    <property type="match status" value="1"/>
</dbReference>
<dbReference type="EC" id="1.1.1.22" evidence="3 7"/>
<evidence type="ECO:0000313" key="13">
    <source>
        <dbReference type="Proteomes" id="UP000277582"/>
    </source>
</evidence>
<dbReference type="Gene3D" id="1.20.5.100">
    <property type="entry name" value="Cytochrome c1, transmembrane anchor, C-terminal"/>
    <property type="match status" value="1"/>
</dbReference>
<dbReference type="NCBIfam" id="TIGR03026">
    <property type="entry name" value="NDP-sugDHase"/>
    <property type="match status" value="1"/>
</dbReference>
<dbReference type="SUPFAM" id="SSF51735">
    <property type="entry name" value="NAD(P)-binding Rossmann-fold domains"/>
    <property type="match status" value="1"/>
</dbReference>
<comment type="catalytic activity">
    <reaction evidence="6 7">
        <text>UDP-alpha-D-glucose + 2 NAD(+) + H2O = UDP-alpha-D-glucuronate + 2 NADH + 3 H(+)</text>
        <dbReference type="Rhea" id="RHEA:23596"/>
        <dbReference type="ChEBI" id="CHEBI:15377"/>
        <dbReference type="ChEBI" id="CHEBI:15378"/>
        <dbReference type="ChEBI" id="CHEBI:57540"/>
        <dbReference type="ChEBI" id="CHEBI:57945"/>
        <dbReference type="ChEBI" id="CHEBI:58052"/>
        <dbReference type="ChEBI" id="CHEBI:58885"/>
        <dbReference type="EC" id="1.1.1.22"/>
    </reaction>
</comment>
<feature type="active site" description="Nucleophile" evidence="8">
    <location>
        <position position="265"/>
    </location>
</feature>
<evidence type="ECO:0000256" key="9">
    <source>
        <dbReference type="PIRSR" id="PIRSR500134-2"/>
    </source>
</evidence>
<dbReference type="GO" id="GO:0051287">
    <property type="term" value="F:NAD binding"/>
    <property type="evidence" value="ECO:0007669"/>
    <property type="project" value="InterPro"/>
</dbReference>
<dbReference type="PANTHER" id="PTHR43750">
    <property type="entry name" value="UDP-GLUCOSE 6-DEHYDROGENASE TUAD"/>
    <property type="match status" value="1"/>
</dbReference>
<feature type="binding site" evidence="9">
    <location>
        <begin position="153"/>
        <end position="156"/>
    </location>
    <ligand>
        <name>substrate</name>
    </ligand>
</feature>
<comment type="caution">
    <text evidence="12">The sequence shown here is derived from an EMBL/GenBank/DDBJ whole genome shotgun (WGS) entry which is preliminary data.</text>
</comment>
<feature type="domain" description="UDP-glucose/GDP-mannose dehydrogenase C-terminal" evidence="11">
    <location>
        <begin position="318"/>
        <end position="420"/>
    </location>
</feature>
<organism evidence="12 13">
    <name type="scientific">Candidatus Methanodesulfokora washburnensis</name>
    <dbReference type="NCBI Taxonomy" id="2478471"/>
    <lineage>
        <taxon>Archaea</taxon>
        <taxon>Thermoproteota</taxon>
        <taxon>Candidatus Korarchaeia</taxon>
        <taxon>Candidatus Korarchaeia incertae sedis</taxon>
        <taxon>Candidatus Methanodesulfokora</taxon>
    </lineage>
</organism>
<reference evidence="12 13" key="1">
    <citation type="submission" date="2018-10" db="EMBL/GenBank/DDBJ databases">
        <title>Co-occurring genomic capacity for anaerobic methane metabolism and dissimilatory sulfite reduction discovered in the Korarchaeota.</title>
        <authorList>
            <person name="Mckay L.J."/>
            <person name="Dlakic M."/>
            <person name="Fields M.W."/>
            <person name="Delmont T.O."/>
            <person name="Eren A.M."/>
            <person name="Jay Z.J."/>
            <person name="Klingelsmith K.B."/>
            <person name="Rusch D.B."/>
            <person name="Inskeep W.P."/>
        </authorList>
    </citation>
    <scope>NUCLEOTIDE SEQUENCE [LARGE SCALE GENOMIC DNA]</scope>
    <source>
        <strain evidence="12 13">MDKW</strain>
    </source>
</reference>
<evidence type="ECO:0000313" key="12">
    <source>
        <dbReference type="EMBL" id="RSN74921.1"/>
    </source>
</evidence>
<dbReference type="SUPFAM" id="SSF52413">
    <property type="entry name" value="UDP-glucose/GDP-mannose dehydrogenase C-terminal domain"/>
    <property type="match status" value="1"/>
</dbReference>
<comment type="similarity">
    <text evidence="2 7">Belongs to the UDP-glucose/GDP-mannose dehydrogenase family.</text>
</comment>
<sequence length="438" mass="48881">MISFFGLGYVGLVTALAFSSRGFRVYGYDVDESKIDSLRKGKLYIYEPGLQDLFKRSEGNFIPTSDHKEAVLNADITFITVGTPSRQDGSADLSYIESAARMIGRDLREKRYHLVVVRSTVPPGTTERVSKIIEEESGKSAGRDFGICMSPEFLREGNAVEDIFNPDRVVIGSIDERSGDLLEELWRRFYGERVTILRTNLVNAEFIKYASNAFLAMKVSFINEIANIAQRVRGADVEVIAKGIGLDKRIGPLFLRAGLGFGGSCFPKDLRALIRFSEELGYNPKLLNSVKEVNDEQAGKAVELAMKLAGELKGKKVAVLGLSFKPNTDDMRDAVSIRVVEELLKLNAKVTVYDPAAMENARRIFGNRVLYASSPIDCIRNADCAIIVTEWDEFKKLRPEDFVNNMRDPVVIDGRRIYDPEVFCRRVKFAAIGLGEQA</sequence>
<dbReference type="Proteomes" id="UP000277582">
    <property type="component" value="Unassembled WGS sequence"/>
</dbReference>
<keyword evidence="13" id="KW-1185">Reference proteome</keyword>
<feature type="binding site" evidence="10">
    <location>
        <position position="120"/>
    </location>
    <ligand>
        <name>NAD(+)</name>
        <dbReference type="ChEBI" id="CHEBI:57540"/>
    </ligand>
</feature>
<dbReference type="SMART" id="SM00984">
    <property type="entry name" value="UDPG_MGDP_dh_C"/>
    <property type="match status" value="1"/>
</dbReference>
<keyword evidence="5 7" id="KW-0520">NAD</keyword>
<comment type="pathway">
    <text evidence="1">Nucleotide-sugar biosynthesis; UDP-alpha-D-glucuronate biosynthesis; UDP-alpha-D-glucuronate from UDP-alpha-D-glucose: step 1/1.</text>
</comment>
<feature type="binding site" evidence="10">
    <location>
        <position position="83"/>
    </location>
    <ligand>
        <name>NAD(+)</name>
        <dbReference type="ChEBI" id="CHEBI:57540"/>
    </ligand>
</feature>
<dbReference type="InterPro" id="IPR036220">
    <property type="entry name" value="UDP-Glc/GDP-Man_DH_C_sf"/>
</dbReference>
<dbReference type="InterPro" id="IPR017476">
    <property type="entry name" value="UDP-Glc/GDP-Man"/>
</dbReference>
<evidence type="ECO:0000259" key="11">
    <source>
        <dbReference type="SMART" id="SM00984"/>
    </source>
</evidence>
<dbReference type="InterPro" id="IPR014026">
    <property type="entry name" value="UDP-Glc/GDP-Man_DH_dimer"/>
</dbReference>
<dbReference type="GO" id="GO:0000271">
    <property type="term" value="P:polysaccharide biosynthetic process"/>
    <property type="evidence" value="ECO:0007669"/>
    <property type="project" value="InterPro"/>
</dbReference>
<dbReference type="SUPFAM" id="SSF48179">
    <property type="entry name" value="6-phosphogluconate dehydrogenase C-terminal domain-like"/>
    <property type="match status" value="1"/>
</dbReference>
<evidence type="ECO:0000256" key="2">
    <source>
        <dbReference type="ARBA" id="ARBA00006601"/>
    </source>
</evidence>
<dbReference type="PIRSF" id="PIRSF000124">
    <property type="entry name" value="UDPglc_GDPman_dh"/>
    <property type="match status" value="1"/>
</dbReference>
<feature type="binding site" evidence="9">
    <location>
        <position position="325"/>
    </location>
    <ligand>
        <name>substrate</name>
    </ligand>
</feature>
<feature type="binding site" evidence="10">
    <location>
        <position position="268"/>
    </location>
    <ligand>
        <name>NAD(+)</name>
        <dbReference type="ChEBI" id="CHEBI:57540"/>
    </ligand>
</feature>
<dbReference type="OrthoDB" id="59839at2157"/>
<dbReference type="InterPro" id="IPR008927">
    <property type="entry name" value="6-PGluconate_DH-like_C_sf"/>
</dbReference>
<dbReference type="AlphaFoldDB" id="A0A3R9RP04"/>